<dbReference type="Pfam" id="PF01535">
    <property type="entry name" value="PPR"/>
    <property type="match status" value="2"/>
</dbReference>
<reference evidence="4 5" key="1">
    <citation type="submission" date="2013-09" db="EMBL/GenBank/DDBJ databases">
        <title>Corchorus capsularis genome sequencing.</title>
        <authorList>
            <person name="Alam M."/>
            <person name="Haque M.S."/>
            <person name="Islam M.S."/>
            <person name="Emdad E.M."/>
            <person name="Islam M.M."/>
            <person name="Ahmed B."/>
            <person name="Halim A."/>
            <person name="Hossen Q.M.M."/>
            <person name="Hossain M.Z."/>
            <person name="Ahmed R."/>
            <person name="Khan M.M."/>
            <person name="Islam R."/>
            <person name="Rashid M.M."/>
            <person name="Khan S.A."/>
            <person name="Rahman M.S."/>
            <person name="Alam M."/>
        </authorList>
    </citation>
    <scope>NUCLEOTIDE SEQUENCE [LARGE SCALE GENOMIC DNA]</scope>
    <source>
        <strain evidence="5">cv. CVL-1</strain>
        <tissue evidence="4">Whole seedling</tissue>
    </source>
</reference>
<dbReference type="PANTHER" id="PTHR45717">
    <property type="entry name" value="OS12G0527900 PROTEIN"/>
    <property type="match status" value="1"/>
</dbReference>
<evidence type="ECO:0000256" key="3">
    <source>
        <dbReference type="PROSITE-ProRule" id="PRU00708"/>
    </source>
</evidence>
<organism evidence="4 5">
    <name type="scientific">Corchorus capsularis</name>
    <name type="common">Jute</name>
    <dbReference type="NCBI Taxonomy" id="210143"/>
    <lineage>
        <taxon>Eukaryota</taxon>
        <taxon>Viridiplantae</taxon>
        <taxon>Streptophyta</taxon>
        <taxon>Embryophyta</taxon>
        <taxon>Tracheophyta</taxon>
        <taxon>Spermatophyta</taxon>
        <taxon>Magnoliopsida</taxon>
        <taxon>eudicotyledons</taxon>
        <taxon>Gunneridae</taxon>
        <taxon>Pentapetalae</taxon>
        <taxon>rosids</taxon>
        <taxon>malvids</taxon>
        <taxon>Malvales</taxon>
        <taxon>Malvaceae</taxon>
        <taxon>Grewioideae</taxon>
        <taxon>Apeibeae</taxon>
        <taxon>Corchorus</taxon>
    </lineage>
</organism>
<dbReference type="PROSITE" id="PS51375">
    <property type="entry name" value="PPR"/>
    <property type="match status" value="2"/>
</dbReference>
<protein>
    <recommendedName>
        <fullName evidence="6">Tetratricopeptide-like helical</fullName>
    </recommendedName>
</protein>
<dbReference type="Proteomes" id="UP000188268">
    <property type="component" value="Unassembled WGS sequence"/>
</dbReference>
<dbReference type="AlphaFoldDB" id="A0A1R3KDQ6"/>
<dbReference type="SUPFAM" id="SSF48452">
    <property type="entry name" value="TPR-like"/>
    <property type="match status" value="2"/>
</dbReference>
<dbReference type="Pfam" id="PF13041">
    <property type="entry name" value="PPR_2"/>
    <property type="match status" value="1"/>
</dbReference>
<dbReference type="OrthoDB" id="1890565at2759"/>
<evidence type="ECO:0000313" key="4">
    <source>
        <dbReference type="EMBL" id="OMP05230.1"/>
    </source>
</evidence>
<evidence type="ECO:0000256" key="1">
    <source>
        <dbReference type="ARBA" id="ARBA00007626"/>
    </source>
</evidence>
<dbReference type="Gramene" id="OMP05230">
    <property type="protein sequence ID" value="OMP05230"/>
    <property type="gene ID" value="CCACVL1_01991"/>
</dbReference>
<keyword evidence="2" id="KW-0677">Repeat</keyword>
<dbReference type="OMA" id="LLNCYTH"/>
<keyword evidence="5" id="KW-1185">Reference proteome</keyword>
<dbReference type="InterPro" id="IPR011990">
    <property type="entry name" value="TPR-like_helical_dom_sf"/>
</dbReference>
<dbReference type="InterPro" id="IPR002885">
    <property type="entry name" value="PPR_rpt"/>
</dbReference>
<dbReference type="NCBIfam" id="TIGR00756">
    <property type="entry name" value="PPR"/>
    <property type="match status" value="2"/>
</dbReference>
<evidence type="ECO:0000313" key="5">
    <source>
        <dbReference type="Proteomes" id="UP000188268"/>
    </source>
</evidence>
<dbReference type="GO" id="GO:0003729">
    <property type="term" value="F:mRNA binding"/>
    <property type="evidence" value="ECO:0007669"/>
    <property type="project" value="UniProtKB-ARBA"/>
</dbReference>
<evidence type="ECO:0000256" key="2">
    <source>
        <dbReference type="ARBA" id="ARBA00022737"/>
    </source>
</evidence>
<accession>A0A1R3KDQ6</accession>
<comment type="similarity">
    <text evidence="1">Belongs to the PPR family. P subfamily.</text>
</comment>
<name>A0A1R3KDQ6_COCAP</name>
<proteinExistence type="inferred from homology"/>
<feature type="repeat" description="PPR" evidence="3">
    <location>
        <begin position="167"/>
        <end position="201"/>
    </location>
</feature>
<dbReference type="PANTHER" id="PTHR45717:SF10">
    <property type="entry name" value="OS10G0501000 PROTEIN"/>
    <property type="match status" value="1"/>
</dbReference>
<evidence type="ECO:0008006" key="6">
    <source>
        <dbReference type="Google" id="ProtNLM"/>
    </source>
</evidence>
<dbReference type="EMBL" id="AWWV01005456">
    <property type="protein sequence ID" value="OMP05230.1"/>
    <property type="molecule type" value="Genomic_DNA"/>
</dbReference>
<dbReference type="Gene3D" id="1.25.40.10">
    <property type="entry name" value="Tetratricopeptide repeat domain"/>
    <property type="match status" value="2"/>
</dbReference>
<gene>
    <name evidence="4" type="ORF">CCACVL1_01991</name>
</gene>
<sequence>MPMKQFAGILRVFSSSLSIRTLSTDSSSNARNTVQLLLQRVGNRKDTLVPVLDGWLQEGKTLTPTILEDLTRTLRSQNQFEQALQVSDWMTQQRNLQLSITDIYFRMDSISKVHGLEEAEKYFESLPDSMKDKQVYTALLKCYSQFRCLEKAEATLQRMRELGFATEALSYNIMLKLYAKLGKHEKVDPLLQEMQEKGIDSDSFTVHTRFNAYVDASDMEGMQKYLMKMEANPCFSVDWYTYIGAARLYEKAKLHEQAAQMLKRAEELITDEKKRKSYEIFLALYTDIGSKEDIFRNWELYKDMGNQFYVMTISSLVKLDDLDGAGKIAEEWESRYASVGVPRLMISAYCKRGLLEKAETYANRLTQNGKVVDAFTWSRLAIAFKKADQMEKAVEYMNKTVLAIQQAKTKRNHKTILGCLHYLREEEGIEAAEEFVELLRIKGPYSMDVCDGLLSKVKR</sequence>
<dbReference type="GO" id="GO:0005739">
    <property type="term" value="C:mitochondrion"/>
    <property type="evidence" value="ECO:0007669"/>
    <property type="project" value="TreeGrafter"/>
</dbReference>
<comment type="caution">
    <text evidence="4">The sequence shown here is derived from an EMBL/GenBank/DDBJ whole genome shotgun (WGS) entry which is preliminary data.</text>
</comment>
<feature type="repeat" description="PPR" evidence="3">
    <location>
        <begin position="132"/>
        <end position="166"/>
    </location>
</feature>